<evidence type="ECO:0000259" key="1">
    <source>
        <dbReference type="Pfam" id="PF06114"/>
    </source>
</evidence>
<accession>A0A8S5PHX7</accession>
<sequence>MIEGRDYCIRFVKLPMSVHGVTVMDVDGFFNIYINADQSSDCQQRTIAHELKHIARNDFDSVERSLEEIETM</sequence>
<dbReference type="InterPro" id="IPR010359">
    <property type="entry name" value="IrrE_HExxH"/>
</dbReference>
<proteinExistence type="predicted"/>
<dbReference type="Gene3D" id="1.10.10.2910">
    <property type="match status" value="1"/>
</dbReference>
<name>A0A8S5PHX7_9CAUD</name>
<evidence type="ECO:0000313" key="2">
    <source>
        <dbReference type="EMBL" id="DAE06815.1"/>
    </source>
</evidence>
<dbReference type="EMBL" id="BK015442">
    <property type="protein sequence ID" value="DAE06815.1"/>
    <property type="molecule type" value="Genomic_DNA"/>
</dbReference>
<organism evidence="2">
    <name type="scientific">Siphoviridae sp. ctXBp18</name>
    <dbReference type="NCBI Taxonomy" id="2825541"/>
    <lineage>
        <taxon>Viruses</taxon>
        <taxon>Duplodnaviria</taxon>
        <taxon>Heunggongvirae</taxon>
        <taxon>Uroviricota</taxon>
        <taxon>Caudoviricetes</taxon>
    </lineage>
</organism>
<feature type="domain" description="IrrE N-terminal-like" evidence="1">
    <location>
        <begin position="9"/>
        <end position="60"/>
    </location>
</feature>
<protein>
    <recommendedName>
        <fullName evidence="1">IrrE N-terminal-like domain-containing protein</fullName>
    </recommendedName>
</protein>
<reference evidence="2" key="1">
    <citation type="journal article" date="2021" name="Proc. Natl. Acad. Sci. U.S.A.">
        <title>A Catalog of Tens of Thousands of Viruses from Human Metagenomes Reveals Hidden Associations with Chronic Diseases.</title>
        <authorList>
            <person name="Tisza M.J."/>
            <person name="Buck C.B."/>
        </authorList>
    </citation>
    <scope>NUCLEOTIDE SEQUENCE</scope>
    <source>
        <strain evidence="2">CtXBp18</strain>
    </source>
</reference>
<dbReference type="Pfam" id="PF06114">
    <property type="entry name" value="Peptidase_M78"/>
    <property type="match status" value="1"/>
</dbReference>